<dbReference type="InterPro" id="IPR016035">
    <property type="entry name" value="Acyl_Trfase/lysoPLipase"/>
</dbReference>
<dbReference type="OrthoDB" id="9802424at2"/>
<feature type="short sequence motif" description="DGA/G" evidence="2">
    <location>
        <begin position="169"/>
        <end position="171"/>
    </location>
</feature>
<gene>
    <name evidence="4" type="ORF">JS278_00071</name>
</gene>
<keyword evidence="2" id="KW-0442">Lipid degradation</keyword>
<keyword evidence="1 2" id="KW-0443">Lipid metabolism</keyword>
<evidence type="ECO:0000256" key="1">
    <source>
        <dbReference type="ARBA" id="ARBA00023098"/>
    </source>
</evidence>
<dbReference type="Pfam" id="PF19890">
    <property type="entry name" value="DUF6363"/>
    <property type="match status" value="1"/>
</dbReference>
<dbReference type="GO" id="GO:0016787">
    <property type="term" value="F:hydrolase activity"/>
    <property type="evidence" value="ECO:0007669"/>
    <property type="project" value="UniProtKB-UniRule"/>
</dbReference>
<feature type="active site" description="Proton acceptor" evidence="2">
    <location>
        <position position="169"/>
    </location>
</feature>
<sequence>MGSFTTDDTALVFEGGGMRASYSCAVVVKLLREQVSLPHVSGISAGSSNTANYLSKDAARARECFVEFAADPKLGGLRTFVTGHGLFNSEYIYQHTSLPEEALPFDWSAFETNPAAMRIGATRTDNGEQEWFTRDDVDSMKDLMVRVQASSTMPGLMPPVTIDGVEYVDGAIGPNGGIPLDAAQMDGYERFLVVMTRTRDYVKKPPRNIRALNRIFRKRPAVAEALAGRWRRYNATREELLDLERDGRAVLFFPDQMPIENQERRVARLRHCYAMGMAQINRQWPRWRDFLGI</sequence>
<dbReference type="Gene3D" id="3.40.1090.10">
    <property type="entry name" value="Cytosolic phospholipase A2 catalytic domain"/>
    <property type="match status" value="2"/>
</dbReference>
<name>A0A344UPS1_9ACTN</name>
<dbReference type="Pfam" id="PF01734">
    <property type="entry name" value="Patatin"/>
    <property type="match status" value="1"/>
</dbReference>
<accession>A0A344UPS1</accession>
<organism evidence="4 5">
    <name type="scientific">Acidipropionibacterium virtanenii</name>
    <dbReference type="NCBI Taxonomy" id="2057246"/>
    <lineage>
        <taxon>Bacteria</taxon>
        <taxon>Bacillati</taxon>
        <taxon>Actinomycetota</taxon>
        <taxon>Actinomycetes</taxon>
        <taxon>Propionibacteriales</taxon>
        <taxon>Propionibacteriaceae</taxon>
        <taxon>Acidipropionibacterium</taxon>
    </lineage>
</organism>
<dbReference type="Proteomes" id="UP000251995">
    <property type="component" value="Chromosome"/>
</dbReference>
<feature type="short sequence motif" description="GXSXG" evidence="2">
    <location>
        <begin position="42"/>
        <end position="46"/>
    </location>
</feature>
<dbReference type="EMBL" id="CP025198">
    <property type="protein sequence ID" value="AXE37269.1"/>
    <property type="molecule type" value="Genomic_DNA"/>
</dbReference>
<dbReference type="RefSeq" id="WP_114043445.1">
    <property type="nucleotide sequence ID" value="NZ_CP025198.1"/>
</dbReference>
<dbReference type="SUPFAM" id="SSF52151">
    <property type="entry name" value="FabD/lysophospholipase-like"/>
    <property type="match status" value="1"/>
</dbReference>
<feature type="domain" description="PNPLA" evidence="3">
    <location>
        <begin position="11"/>
        <end position="184"/>
    </location>
</feature>
<dbReference type="InterPro" id="IPR037483">
    <property type="entry name" value="YjjU-like"/>
</dbReference>
<evidence type="ECO:0000313" key="4">
    <source>
        <dbReference type="EMBL" id="AXE37269.1"/>
    </source>
</evidence>
<keyword evidence="2" id="KW-0378">Hydrolase</keyword>
<feature type="active site" description="Nucleophile" evidence="2">
    <location>
        <position position="44"/>
    </location>
</feature>
<protein>
    <recommendedName>
        <fullName evidence="3">PNPLA domain-containing protein</fullName>
    </recommendedName>
</protein>
<proteinExistence type="predicted"/>
<dbReference type="InterPro" id="IPR045943">
    <property type="entry name" value="DUF6363"/>
</dbReference>
<dbReference type="CDD" id="cd07208">
    <property type="entry name" value="Pat_hypo_Ecoli_yjju_like"/>
    <property type="match status" value="1"/>
</dbReference>
<evidence type="ECO:0000259" key="3">
    <source>
        <dbReference type="PROSITE" id="PS51635"/>
    </source>
</evidence>
<evidence type="ECO:0000256" key="2">
    <source>
        <dbReference type="PROSITE-ProRule" id="PRU01161"/>
    </source>
</evidence>
<reference evidence="4 5" key="1">
    <citation type="submission" date="2017-12" db="EMBL/GenBank/DDBJ databases">
        <title>The whole genome sequence of the Acidipropionibacterium virtanenii sp. nov. type strain JS278.</title>
        <authorList>
            <person name="Laine P."/>
            <person name="Deptula P."/>
            <person name="Varmanen P."/>
            <person name="Auvinen P."/>
        </authorList>
    </citation>
    <scope>NUCLEOTIDE SEQUENCE [LARGE SCALE GENOMIC DNA]</scope>
    <source>
        <strain evidence="4 5">JS278</strain>
    </source>
</reference>
<dbReference type="GO" id="GO:0016042">
    <property type="term" value="P:lipid catabolic process"/>
    <property type="evidence" value="ECO:0007669"/>
    <property type="project" value="UniProtKB-UniRule"/>
</dbReference>
<dbReference type="AlphaFoldDB" id="A0A344UPS1"/>
<comment type="caution">
    <text evidence="2">Lacks conserved residue(s) required for the propagation of feature annotation.</text>
</comment>
<dbReference type="PROSITE" id="PS51635">
    <property type="entry name" value="PNPLA"/>
    <property type="match status" value="1"/>
</dbReference>
<evidence type="ECO:0000313" key="5">
    <source>
        <dbReference type="Proteomes" id="UP000251995"/>
    </source>
</evidence>
<keyword evidence="5" id="KW-1185">Reference proteome</keyword>
<dbReference type="InterPro" id="IPR002641">
    <property type="entry name" value="PNPLA_dom"/>
</dbReference>
<dbReference type="KEGG" id="acij:JS278_00071"/>